<dbReference type="Pfam" id="PF13426">
    <property type="entry name" value="PAS_9"/>
    <property type="match status" value="1"/>
</dbReference>
<sequence>RRTTELKHQWSLFTANALRPPRQKLWTSHLQANISANTSPPSHLTASQLKFLLYHLLLVPLSARPNNPIVFASEEFTRAIQYGIRYALGRNCRFLQGPGMDPNSVRRLAQARKAGKELSEVLVNYRRDGSPFMDLLMIAPLMDSRGNIRYYIGAQVDVSGLIKDCSGLDGLLRVVEEEQDSEGSAYIKEESRKDEFQELSEMFDSAELERVRRHGGSMHKEYVDENDAESTSHGRRRRRLLLNDPSQNALDAGQRDGGASSIGSTVKEALNGKLDGVYQHYLLVRPAPSHRILFTSPSLRVPGVLAEGRSVTAKVRWLRRADEDGDGEGSPRWIHCTPLRGHSGAVGVWMIVLVDEESGRDCVGTGRRFESAPPVAANVGGKEDSMAYQSRIRERRTTRNL</sequence>
<dbReference type="PANTHER" id="PTHR47429">
    <property type="entry name" value="PROTEIN TWIN LOV 1"/>
    <property type="match status" value="1"/>
</dbReference>
<evidence type="ECO:0000313" key="6">
    <source>
        <dbReference type="EMBL" id="KAK3669142.1"/>
    </source>
</evidence>
<dbReference type="InterPro" id="IPR000014">
    <property type="entry name" value="PAS"/>
</dbReference>
<protein>
    <recommendedName>
        <fullName evidence="5">PAC domain-containing protein</fullName>
    </recommendedName>
</protein>
<keyword evidence="2" id="KW-0288">FMN</keyword>
<dbReference type="SUPFAM" id="SSF55785">
    <property type="entry name" value="PYP-like sensor domain (PAS domain)"/>
    <property type="match status" value="1"/>
</dbReference>
<gene>
    <name evidence="6" type="ORF">LTR78_010975</name>
</gene>
<feature type="non-terminal residue" evidence="6">
    <location>
        <position position="1"/>
    </location>
</feature>
<evidence type="ECO:0000259" key="5">
    <source>
        <dbReference type="PROSITE" id="PS50113"/>
    </source>
</evidence>
<keyword evidence="3" id="KW-0157">Chromophore</keyword>
<evidence type="ECO:0000256" key="3">
    <source>
        <dbReference type="ARBA" id="ARBA00022991"/>
    </source>
</evidence>
<proteinExistence type="predicted"/>
<evidence type="ECO:0000313" key="7">
    <source>
        <dbReference type="Proteomes" id="UP001274830"/>
    </source>
</evidence>
<dbReference type="PROSITE" id="PS50113">
    <property type="entry name" value="PAC"/>
    <property type="match status" value="1"/>
</dbReference>
<accession>A0AAE0WGL1</accession>
<dbReference type="InterPro" id="IPR035965">
    <property type="entry name" value="PAS-like_dom_sf"/>
</dbReference>
<dbReference type="EMBL" id="JAUTXT010000114">
    <property type="protein sequence ID" value="KAK3669142.1"/>
    <property type="molecule type" value="Genomic_DNA"/>
</dbReference>
<dbReference type="Gene3D" id="3.30.450.20">
    <property type="entry name" value="PAS domain"/>
    <property type="match status" value="1"/>
</dbReference>
<feature type="region of interest" description="Disordered" evidence="4">
    <location>
        <begin position="217"/>
        <end position="260"/>
    </location>
</feature>
<evidence type="ECO:0000256" key="1">
    <source>
        <dbReference type="ARBA" id="ARBA00022630"/>
    </source>
</evidence>
<dbReference type="PANTHER" id="PTHR47429:SF9">
    <property type="entry name" value="PAS DOMAIN-CONTAINING PROTEIN"/>
    <property type="match status" value="1"/>
</dbReference>
<feature type="domain" description="PAC" evidence="5">
    <location>
        <begin position="116"/>
        <end position="170"/>
    </location>
</feature>
<evidence type="ECO:0000256" key="4">
    <source>
        <dbReference type="SAM" id="MobiDB-lite"/>
    </source>
</evidence>
<comment type="caution">
    <text evidence="6">The sequence shown here is derived from an EMBL/GenBank/DDBJ whole genome shotgun (WGS) entry which is preliminary data.</text>
</comment>
<dbReference type="GO" id="GO:0005634">
    <property type="term" value="C:nucleus"/>
    <property type="evidence" value="ECO:0007669"/>
    <property type="project" value="TreeGrafter"/>
</dbReference>
<name>A0AAE0WGL1_9PEZI</name>
<dbReference type="InterPro" id="IPR000700">
    <property type="entry name" value="PAS-assoc_C"/>
</dbReference>
<evidence type="ECO:0000256" key="2">
    <source>
        <dbReference type="ARBA" id="ARBA00022643"/>
    </source>
</evidence>
<keyword evidence="1" id="KW-0285">Flavoprotein</keyword>
<organism evidence="6 7">
    <name type="scientific">Recurvomyces mirabilis</name>
    <dbReference type="NCBI Taxonomy" id="574656"/>
    <lineage>
        <taxon>Eukaryota</taxon>
        <taxon>Fungi</taxon>
        <taxon>Dikarya</taxon>
        <taxon>Ascomycota</taxon>
        <taxon>Pezizomycotina</taxon>
        <taxon>Dothideomycetes</taxon>
        <taxon>Dothideomycetidae</taxon>
        <taxon>Mycosphaerellales</taxon>
        <taxon>Teratosphaeriaceae</taxon>
        <taxon>Recurvomyces</taxon>
    </lineage>
</organism>
<dbReference type="Proteomes" id="UP001274830">
    <property type="component" value="Unassembled WGS sequence"/>
</dbReference>
<dbReference type="AlphaFoldDB" id="A0AAE0WGL1"/>
<reference evidence="6" key="1">
    <citation type="submission" date="2023-07" db="EMBL/GenBank/DDBJ databases">
        <title>Black Yeasts Isolated from many extreme environments.</title>
        <authorList>
            <person name="Coleine C."/>
            <person name="Stajich J.E."/>
            <person name="Selbmann L."/>
        </authorList>
    </citation>
    <scope>NUCLEOTIDE SEQUENCE</scope>
    <source>
        <strain evidence="6">CCFEE 5485</strain>
    </source>
</reference>
<keyword evidence="7" id="KW-1185">Reference proteome</keyword>
<dbReference type="CDD" id="cd00130">
    <property type="entry name" value="PAS"/>
    <property type="match status" value="1"/>
</dbReference>